<evidence type="ECO:0000313" key="2">
    <source>
        <dbReference type="EMBL" id="CAE4642179.1"/>
    </source>
</evidence>
<feature type="signal peptide" evidence="1">
    <location>
        <begin position="1"/>
        <end position="24"/>
    </location>
</feature>
<gene>
    <name evidence="2" type="ORF">DBRI00130_LOCUS33358</name>
</gene>
<evidence type="ECO:0000256" key="1">
    <source>
        <dbReference type="SAM" id="SignalP"/>
    </source>
</evidence>
<organism evidence="2">
    <name type="scientific">Ditylum brightwellii</name>
    <dbReference type="NCBI Taxonomy" id="49249"/>
    <lineage>
        <taxon>Eukaryota</taxon>
        <taxon>Sar</taxon>
        <taxon>Stramenopiles</taxon>
        <taxon>Ochrophyta</taxon>
        <taxon>Bacillariophyta</taxon>
        <taxon>Mediophyceae</taxon>
        <taxon>Lithodesmiophycidae</taxon>
        <taxon>Lithodesmiales</taxon>
        <taxon>Lithodesmiaceae</taxon>
        <taxon>Ditylum</taxon>
    </lineage>
</organism>
<proteinExistence type="predicted"/>
<reference evidence="2" key="1">
    <citation type="submission" date="2021-01" db="EMBL/GenBank/DDBJ databases">
        <authorList>
            <person name="Corre E."/>
            <person name="Pelletier E."/>
            <person name="Niang G."/>
            <person name="Scheremetjew M."/>
            <person name="Finn R."/>
            <person name="Kale V."/>
            <person name="Holt S."/>
            <person name="Cochrane G."/>
            <person name="Meng A."/>
            <person name="Brown T."/>
            <person name="Cohen L."/>
        </authorList>
    </citation>
    <scope>NUCLEOTIDE SEQUENCE</scope>
    <source>
        <strain evidence="2">GSO104</strain>
    </source>
</reference>
<dbReference type="EMBL" id="HBNS01042941">
    <property type="protein sequence ID" value="CAE4642179.1"/>
    <property type="molecule type" value="Transcribed_RNA"/>
</dbReference>
<keyword evidence="1" id="KW-0732">Signal</keyword>
<sequence length="110" mass="11912">MFIHQNFILAGLLSALVEIPVVASINPVIDCGIYELDTIHPLDTGIDYTTPLSLKDSQAGELCTLSRIIPPPSSSGNTMMVNVGRSYDGHSWERVAGLDDKLTYDCSNDS</sequence>
<protein>
    <submittedName>
        <fullName evidence="2">Uncharacterized protein</fullName>
    </submittedName>
</protein>
<dbReference type="AlphaFoldDB" id="A0A7S4SE48"/>
<accession>A0A7S4SE48</accession>
<feature type="chain" id="PRO_5031370166" evidence="1">
    <location>
        <begin position="25"/>
        <end position="110"/>
    </location>
</feature>
<name>A0A7S4SE48_9STRA</name>